<protein>
    <submittedName>
        <fullName evidence="2">Uncharacterized protein</fullName>
    </submittedName>
</protein>
<evidence type="ECO:0000313" key="3">
    <source>
        <dbReference type="Proteomes" id="UP001371456"/>
    </source>
</evidence>
<feature type="compositionally biased region" description="Polar residues" evidence="1">
    <location>
        <begin position="192"/>
        <end position="201"/>
    </location>
</feature>
<dbReference type="AlphaFoldDB" id="A0AAN8Y3X2"/>
<feature type="compositionally biased region" description="Polar residues" evidence="1">
    <location>
        <begin position="137"/>
        <end position="151"/>
    </location>
</feature>
<organism evidence="2 3">
    <name type="scientific">Solanum bulbocastanum</name>
    <name type="common">Wild potato</name>
    <dbReference type="NCBI Taxonomy" id="147425"/>
    <lineage>
        <taxon>Eukaryota</taxon>
        <taxon>Viridiplantae</taxon>
        <taxon>Streptophyta</taxon>
        <taxon>Embryophyta</taxon>
        <taxon>Tracheophyta</taxon>
        <taxon>Spermatophyta</taxon>
        <taxon>Magnoliopsida</taxon>
        <taxon>eudicotyledons</taxon>
        <taxon>Gunneridae</taxon>
        <taxon>Pentapetalae</taxon>
        <taxon>asterids</taxon>
        <taxon>lamiids</taxon>
        <taxon>Solanales</taxon>
        <taxon>Solanaceae</taxon>
        <taxon>Solanoideae</taxon>
        <taxon>Solaneae</taxon>
        <taxon>Solanum</taxon>
    </lineage>
</organism>
<evidence type="ECO:0000313" key="2">
    <source>
        <dbReference type="EMBL" id="KAK6778001.1"/>
    </source>
</evidence>
<gene>
    <name evidence="2" type="ORF">RDI58_024719</name>
</gene>
<name>A0AAN8Y3X2_SOLBU</name>
<sequence length="229" mass="24758">MSAKLKCAPSPNHGGAYFGMQLVGDGRSGRSYRDHQHKPQKPQKPLLMCEMCGYKGHTKVQYVKVKSAGLAIGASQNNTEAPNPIPLTHAIFFTQDQYHQIMQMMSMESEKGGEHSTKAVTEGLRPIIASTYVERPTNASSTGVRRATASTFGERHTSATSTGVRPTISSTSKERPTSATLTGVRLATNLLGTQQSTSSVAGQKRKSNTTLKSGTTLGYKNQDKKKIQK</sequence>
<feature type="region of interest" description="Disordered" evidence="1">
    <location>
        <begin position="192"/>
        <end position="229"/>
    </location>
</feature>
<dbReference type="Proteomes" id="UP001371456">
    <property type="component" value="Unassembled WGS sequence"/>
</dbReference>
<accession>A0AAN8Y3X2</accession>
<keyword evidence="3" id="KW-1185">Reference proteome</keyword>
<evidence type="ECO:0000256" key="1">
    <source>
        <dbReference type="SAM" id="MobiDB-lite"/>
    </source>
</evidence>
<comment type="caution">
    <text evidence="2">The sequence shown here is derived from an EMBL/GenBank/DDBJ whole genome shotgun (WGS) entry which is preliminary data.</text>
</comment>
<feature type="compositionally biased region" description="Polar residues" evidence="1">
    <location>
        <begin position="158"/>
        <end position="179"/>
    </location>
</feature>
<dbReference type="EMBL" id="JBANQN010000010">
    <property type="protein sequence ID" value="KAK6778001.1"/>
    <property type="molecule type" value="Genomic_DNA"/>
</dbReference>
<feature type="region of interest" description="Disordered" evidence="1">
    <location>
        <begin position="136"/>
        <end position="179"/>
    </location>
</feature>
<feature type="compositionally biased region" description="Polar residues" evidence="1">
    <location>
        <begin position="208"/>
        <end position="219"/>
    </location>
</feature>
<proteinExistence type="predicted"/>
<reference evidence="2 3" key="1">
    <citation type="submission" date="2024-02" db="EMBL/GenBank/DDBJ databases">
        <title>de novo genome assembly of Solanum bulbocastanum strain 11H21.</title>
        <authorList>
            <person name="Hosaka A.J."/>
        </authorList>
    </citation>
    <scope>NUCLEOTIDE SEQUENCE [LARGE SCALE GENOMIC DNA]</scope>
    <source>
        <tissue evidence="2">Young leaves</tissue>
    </source>
</reference>